<sequence length="319" mass="33486">MNVVLVTGATGFIGSEVCRQLLDRGWRVRAALRRAFALPTGVESAVVGDIGADTDWSAALDGVGAVIHLAARVHVMHEQASDPLNEFRRVNVAGTSRLATQAAAAGVGRLVFVSSIKVNGESTDERPPFTETDPAAPVDPYGISKWEAETELLRISAASHLEVAIVRPPLVYGPGVGGNLRRILRAVASGLPLPFASIDNRRSLIGVWNLADLLLCALTHPRAAGEIFLAADGRDLSTPALIRGLAAGMGRPARLFPVPQGLLTALGRWSGRGAEMNRLCGSLEVDAGKARTLLGWEPPVAVEDGLRRTAQAILGNGGG</sequence>
<dbReference type="OrthoDB" id="9801056at2"/>
<dbReference type="GO" id="GO:0005737">
    <property type="term" value="C:cytoplasm"/>
    <property type="evidence" value="ECO:0007669"/>
    <property type="project" value="TreeGrafter"/>
</dbReference>
<organism evidence="2 3">
    <name type="scientific">Plasticicumulans lactativorans</name>
    <dbReference type="NCBI Taxonomy" id="1133106"/>
    <lineage>
        <taxon>Bacteria</taxon>
        <taxon>Pseudomonadati</taxon>
        <taxon>Pseudomonadota</taxon>
        <taxon>Gammaproteobacteria</taxon>
        <taxon>Candidatus Competibacteraceae</taxon>
        <taxon>Plasticicumulans</taxon>
    </lineage>
</organism>
<dbReference type="InterPro" id="IPR036291">
    <property type="entry name" value="NAD(P)-bd_dom_sf"/>
</dbReference>
<accession>A0A4R2L1L1</accession>
<dbReference type="PANTHER" id="PTHR48079">
    <property type="entry name" value="PROTEIN YEEZ"/>
    <property type="match status" value="1"/>
</dbReference>
<gene>
    <name evidence="2" type="ORF">EV699_115112</name>
</gene>
<dbReference type="Pfam" id="PF01370">
    <property type="entry name" value="Epimerase"/>
    <property type="match status" value="1"/>
</dbReference>
<feature type="domain" description="NAD-dependent epimerase/dehydratase" evidence="1">
    <location>
        <begin position="4"/>
        <end position="228"/>
    </location>
</feature>
<dbReference type="PANTHER" id="PTHR48079:SF6">
    <property type="entry name" value="NAD(P)-BINDING DOMAIN-CONTAINING PROTEIN-RELATED"/>
    <property type="match status" value="1"/>
</dbReference>
<dbReference type="InterPro" id="IPR001509">
    <property type="entry name" value="Epimerase_deHydtase"/>
</dbReference>
<reference evidence="2 3" key="1">
    <citation type="submission" date="2019-03" db="EMBL/GenBank/DDBJ databases">
        <title>Genomic Encyclopedia of Type Strains, Phase IV (KMG-IV): sequencing the most valuable type-strain genomes for metagenomic binning, comparative biology and taxonomic classification.</title>
        <authorList>
            <person name="Goeker M."/>
        </authorList>
    </citation>
    <scope>NUCLEOTIDE SEQUENCE [LARGE SCALE GENOMIC DNA]</scope>
    <source>
        <strain evidence="2 3">DSM 25287</strain>
    </source>
</reference>
<dbReference type="AlphaFoldDB" id="A0A4R2L1L1"/>
<name>A0A4R2L1L1_9GAMM</name>
<comment type="caution">
    <text evidence="2">The sequence shown here is derived from an EMBL/GenBank/DDBJ whole genome shotgun (WGS) entry which is preliminary data.</text>
</comment>
<evidence type="ECO:0000259" key="1">
    <source>
        <dbReference type="Pfam" id="PF01370"/>
    </source>
</evidence>
<proteinExistence type="predicted"/>
<dbReference type="Proteomes" id="UP000295765">
    <property type="component" value="Unassembled WGS sequence"/>
</dbReference>
<evidence type="ECO:0000313" key="3">
    <source>
        <dbReference type="Proteomes" id="UP000295765"/>
    </source>
</evidence>
<dbReference type="RefSeq" id="WP_132543967.1">
    <property type="nucleotide sequence ID" value="NZ_SLWY01000015.1"/>
</dbReference>
<dbReference type="CDD" id="cd05232">
    <property type="entry name" value="UDP_G4E_4_SDR_e"/>
    <property type="match status" value="1"/>
</dbReference>
<dbReference type="EMBL" id="SLWY01000015">
    <property type="protein sequence ID" value="TCO80334.1"/>
    <property type="molecule type" value="Genomic_DNA"/>
</dbReference>
<protein>
    <submittedName>
        <fullName evidence="2">Nucleoside-diphosphate-sugar epimerase</fullName>
    </submittedName>
</protein>
<dbReference type="SUPFAM" id="SSF51735">
    <property type="entry name" value="NAD(P)-binding Rossmann-fold domains"/>
    <property type="match status" value="1"/>
</dbReference>
<keyword evidence="3" id="KW-1185">Reference proteome</keyword>
<evidence type="ECO:0000313" key="2">
    <source>
        <dbReference type="EMBL" id="TCO80334.1"/>
    </source>
</evidence>
<dbReference type="Gene3D" id="3.40.50.720">
    <property type="entry name" value="NAD(P)-binding Rossmann-like Domain"/>
    <property type="match status" value="1"/>
</dbReference>
<dbReference type="InterPro" id="IPR051783">
    <property type="entry name" value="NAD(P)-dependent_oxidoreduct"/>
</dbReference>
<dbReference type="GO" id="GO:0004029">
    <property type="term" value="F:aldehyde dehydrogenase (NAD+) activity"/>
    <property type="evidence" value="ECO:0007669"/>
    <property type="project" value="TreeGrafter"/>
</dbReference>